<feature type="transmembrane region" description="Helical" evidence="1">
    <location>
        <begin position="53"/>
        <end position="75"/>
    </location>
</feature>
<accession>A0ABX8CK69</accession>
<organism evidence="3 4">
    <name type="scientific">Nocardia tengchongensis</name>
    <dbReference type="NCBI Taxonomy" id="2055889"/>
    <lineage>
        <taxon>Bacteria</taxon>
        <taxon>Bacillati</taxon>
        <taxon>Actinomycetota</taxon>
        <taxon>Actinomycetes</taxon>
        <taxon>Mycobacteriales</taxon>
        <taxon>Nocardiaceae</taxon>
        <taxon>Nocardia</taxon>
    </lineage>
</organism>
<keyword evidence="1" id="KW-0812">Transmembrane</keyword>
<dbReference type="SUPFAM" id="SSF56219">
    <property type="entry name" value="DNase I-like"/>
    <property type="match status" value="1"/>
</dbReference>
<proteinExistence type="predicted"/>
<feature type="transmembrane region" description="Helical" evidence="1">
    <location>
        <begin position="20"/>
        <end position="41"/>
    </location>
</feature>
<reference evidence="3 4" key="1">
    <citation type="submission" date="2021-04" db="EMBL/GenBank/DDBJ databases">
        <title>Nocardia tengchongensis.</title>
        <authorList>
            <person name="Zhuang k."/>
            <person name="Ran Y."/>
            <person name="Li W."/>
        </authorList>
    </citation>
    <scope>NUCLEOTIDE SEQUENCE [LARGE SCALE GENOMIC DNA]</scope>
    <source>
        <strain evidence="3 4">CFH S0057</strain>
    </source>
</reference>
<evidence type="ECO:0000313" key="3">
    <source>
        <dbReference type="EMBL" id="QVI20362.1"/>
    </source>
</evidence>
<protein>
    <submittedName>
        <fullName evidence="3">Endonuclease/exonuclease/phosphatase family protein</fullName>
    </submittedName>
</protein>
<sequence length="328" mass="35079">MINSLGLEQAAEPIARRRPLRWALLVLGWLLLLAGIAGVGLHYSPWVWEPAVLAASFASYLMAGALAAVVLLGLARQWVSTAVAVLVSAAALWSQAPMLWPDGSAPPGTDLVVMQSNLELGRGSAEAVVRMAREDGVEVLTLEELTPDLLDKLDAAGLAELFPYRFAAPSGNSGQGTGIFSRYPLTDGVKFDGFWLNNLRATMLHPGRGSVSVFAFHPIPPLLNTGVWSSELDRLRAHLDETTGPAVVGGDFNSTYDHAAFRALISGRYADSAELLGVGALPTWPNDRSWGPVIGIDRILIAEGHATALRSVTIPNTDHRAVIARLRL</sequence>
<dbReference type="InterPro" id="IPR005135">
    <property type="entry name" value="Endo/exonuclease/phosphatase"/>
</dbReference>
<evidence type="ECO:0000256" key="1">
    <source>
        <dbReference type="SAM" id="Phobius"/>
    </source>
</evidence>
<keyword evidence="3" id="KW-0255">Endonuclease</keyword>
<keyword evidence="3" id="KW-0540">Nuclease</keyword>
<keyword evidence="1" id="KW-1133">Transmembrane helix</keyword>
<dbReference type="Pfam" id="PF03372">
    <property type="entry name" value="Exo_endo_phos"/>
    <property type="match status" value="1"/>
</dbReference>
<dbReference type="Gene3D" id="3.60.10.10">
    <property type="entry name" value="Endonuclease/exonuclease/phosphatase"/>
    <property type="match status" value="1"/>
</dbReference>
<keyword evidence="4" id="KW-1185">Reference proteome</keyword>
<keyword evidence="1" id="KW-0472">Membrane</keyword>
<dbReference type="Proteomes" id="UP000683310">
    <property type="component" value="Chromosome"/>
</dbReference>
<dbReference type="InterPro" id="IPR036691">
    <property type="entry name" value="Endo/exonu/phosph_ase_sf"/>
</dbReference>
<keyword evidence="3" id="KW-0378">Hydrolase</keyword>
<dbReference type="EMBL" id="CP074371">
    <property type="protein sequence ID" value="QVI20362.1"/>
    <property type="molecule type" value="Genomic_DNA"/>
</dbReference>
<dbReference type="GO" id="GO:0004519">
    <property type="term" value="F:endonuclease activity"/>
    <property type="evidence" value="ECO:0007669"/>
    <property type="project" value="UniProtKB-KW"/>
</dbReference>
<feature type="domain" description="Endonuclease/exonuclease/phosphatase" evidence="2">
    <location>
        <begin position="114"/>
        <end position="319"/>
    </location>
</feature>
<name>A0ABX8CK69_9NOCA</name>
<gene>
    <name evidence="3" type="ORF">KHQ06_29905</name>
</gene>
<evidence type="ECO:0000313" key="4">
    <source>
        <dbReference type="Proteomes" id="UP000683310"/>
    </source>
</evidence>
<evidence type="ECO:0000259" key="2">
    <source>
        <dbReference type="Pfam" id="PF03372"/>
    </source>
</evidence>